<evidence type="ECO:0000313" key="11">
    <source>
        <dbReference type="Proteomes" id="UP001497525"/>
    </source>
</evidence>
<keyword evidence="1" id="KW-0597">Phosphoprotein</keyword>
<keyword evidence="3" id="KW-0547">Nucleotide-binding</keyword>
<keyword evidence="8" id="KW-0812">Transmembrane</keyword>
<feature type="domain" description="Protein kinase" evidence="9">
    <location>
        <begin position="584"/>
        <end position="989"/>
    </location>
</feature>
<keyword evidence="2" id="KW-0808">Transferase</keyword>
<keyword evidence="6" id="KW-0829">Tyrosine-protein kinase</keyword>
<dbReference type="AlphaFoldDB" id="A0AAV2TX83"/>
<proteinExistence type="predicted"/>
<dbReference type="InterPro" id="IPR020635">
    <property type="entry name" value="Tyr_kinase_cat_dom"/>
</dbReference>
<evidence type="ECO:0000256" key="4">
    <source>
        <dbReference type="ARBA" id="ARBA00022777"/>
    </source>
</evidence>
<dbReference type="Pfam" id="PF07714">
    <property type="entry name" value="PK_Tyr_Ser-Thr"/>
    <property type="match status" value="1"/>
</dbReference>
<dbReference type="CDD" id="cd00192">
    <property type="entry name" value="PTKc"/>
    <property type="match status" value="1"/>
</dbReference>
<sequence>MSVSNFDAGVLHVNWYPIVVDLLSREQRKVGIVCKTNLKGRSSLWYRGPPDPLIDAETCDRRGTCSIQFERFLNGKDVSRASCIYNSPNIIYNVSVVLFRNYSTALASGLLPRSFDPICMRPIILLDELQTKKLYTDVRAPEFCQKPKATPICPWPVIFVPLSSPTYQINCAAWSDPLPNITFLWNGEPLDKLSHSVGLHVNSTKIDVNFAEISSTETSPATAVLANVGLVTCVAETEKFRRTMSYLLYYSPQTSMKDPVKEIRIRGLPDVFLNSSTVNNLVECRPLDSWPCTASHNIVQQQPSSSIIPAETHPLFIKWLHLNQIQRRETFLRRQNHCADTARDYNLFQETALIPTSFISLDNSWNVYPDRLAIACYPSSGCIHQTFIYDTPVEYAKLSRVEPVHDVIVGTLAAVMFAMLTLICFGFGIRRALLRKYSHDRMKSKLIRRILGMRKSEESNSNLRYYGSHSFLMQQSISNCPVADRLNHREIVHVVKKRRQRAVSSSAPCCPNCALPHSTRSYENLNMYRTYSSLSEESRYASSLPSLNDNEKLLRTVYGRSHRRDPSEWGQVVNGVWDIDPQRLRLSRTLGSGAFGRVMQARLTLPSVDANICSHLREQIFRVTGTTVKLTNFSSPHSLWVAVKEVFFNDSRQCDFSDHETVQLNYPPTVSSRLINPPDNICVYAELASASCLNKEEMAKRSRQSPAPKANPPSGNLNKSTDSAAVPLIRSGPYESIIPKYSKSPGFRHSSVNRVQKPQINPLLEAELAVMKAAGIHPNVVTLIGRCTFPGLGPVLVIEYCPHGSLRAYLRSMRGNLSQEEAEMPELQKQLLQFVCQIAEGMTYLGSRNIIHRDLAARNILLSVDWVCKISDFGLSKLLDPNTEYYLRDRGALPMKWLAPEVLNTKKFSRKSDVWSFGVLLWEVYTLGGIPYMQFTLDQVRDLIQRGYRMSKPLLCPPYIGYIMQETWNTCPEDRPDFAQIAKQINQFMLSK</sequence>
<comment type="caution">
    <text evidence="10">The sequence shown here is derived from an EMBL/GenBank/DDBJ whole genome shotgun (WGS) entry which is preliminary data.</text>
</comment>
<dbReference type="SMART" id="SM00219">
    <property type="entry name" value="TyrKc"/>
    <property type="match status" value="1"/>
</dbReference>
<evidence type="ECO:0000256" key="5">
    <source>
        <dbReference type="ARBA" id="ARBA00022840"/>
    </source>
</evidence>
<dbReference type="FunFam" id="1.10.510.10:FF:000554">
    <property type="entry name" value="Predicted protein"/>
    <property type="match status" value="1"/>
</dbReference>
<dbReference type="SUPFAM" id="SSF56112">
    <property type="entry name" value="Protein kinase-like (PK-like)"/>
    <property type="match status" value="1"/>
</dbReference>
<dbReference type="InterPro" id="IPR008266">
    <property type="entry name" value="Tyr_kinase_AS"/>
</dbReference>
<dbReference type="PANTHER" id="PTHR24416">
    <property type="entry name" value="TYROSINE-PROTEIN KINASE RECEPTOR"/>
    <property type="match status" value="1"/>
</dbReference>
<dbReference type="GO" id="GO:0004714">
    <property type="term" value="F:transmembrane receptor protein tyrosine kinase activity"/>
    <property type="evidence" value="ECO:0007669"/>
    <property type="project" value="TreeGrafter"/>
</dbReference>
<dbReference type="PRINTS" id="PR00109">
    <property type="entry name" value="TYRKINASE"/>
</dbReference>
<keyword evidence="4" id="KW-0418">Kinase</keyword>
<keyword evidence="8" id="KW-1133">Transmembrane helix</keyword>
<evidence type="ECO:0000256" key="1">
    <source>
        <dbReference type="ARBA" id="ARBA00022553"/>
    </source>
</evidence>
<gene>
    <name evidence="10" type="ORF">CDAUBV1_LOCUS17118</name>
</gene>
<keyword evidence="5" id="KW-0067">ATP-binding</keyword>
<evidence type="ECO:0000256" key="8">
    <source>
        <dbReference type="SAM" id="Phobius"/>
    </source>
</evidence>
<evidence type="ECO:0000256" key="2">
    <source>
        <dbReference type="ARBA" id="ARBA00022679"/>
    </source>
</evidence>
<feature type="compositionally biased region" description="Polar residues" evidence="7">
    <location>
        <begin position="713"/>
        <end position="722"/>
    </location>
</feature>
<dbReference type="Gene3D" id="1.10.510.10">
    <property type="entry name" value="Transferase(Phosphotransferase) domain 1"/>
    <property type="match status" value="1"/>
</dbReference>
<name>A0AAV2TX83_CALDB</name>
<feature type="transmembrane region" description="Helical" evidence="8">
    <location>
        <begin position="407"/>
        <end position="429"/>
    </location>
</feature>
<dbReference type="PANTHER" id="PTHR24416:SF611">
    <property type="entry name" value="TYROSINE-PROTEIN KINASE TRANSMEMBRANE RECEPTOR ROR"/>
    <property type="match status" value="1"/>
</dbReference>
<dbReference type="InterPro" id="IPR001245">
    <property type="entry name" value="Ser-Thr/Tyr_kinase_cat_dom"/>
</dbReference>
<evidence type="ECO:0000256" key="3">
    <source>
        <dbReference type="ARBA" id="ARBA00022741"/>
    </source>
</evidence>
<dbReference type="GO" id="GO:0005524">
    <property type="term" value="F:ATP binding"/>
    <property type="evidence" value="ECO:0007669"/>
    <property type="project" value="UniProtKB-KW"/>
</dbReference>
<dbReference type="GO" id="GO:0005886">
    <property type="term" value="C:plasma membrane"/>
    <property type="evidence" value="ECO:0007669"/>
    <property type="project" value="TreeGrafter"/>
</dbReference>
<reference evidence="10" key="1">
    <citation type="submission" date="2024-06" db="EMBL/GenBank/DDBJ databases">
        <authorList>
            <person name="Liu X."/>
            <person name="Lenzi L."/>
            <person name="Haldenby T S."/>
            <person name="Uol C."/>
        </authorList>
    </citation>
    <scope>NUCLEOTIDE SEQUENCE</scope>
</reference>
<dbReference type="GO" id="GO:0043235">
    <property type="term" value="C:receptor complex"/>
    <property type="evidence" value="ECO:0007669"/>
    <property type="project" value="TreeGrafter"/>
</dbReference>
<dbReference type="InterPro" id="IPR050122">
    <property type="entry name" value="RTK"/>
</dbReference>
<dbReference type="InterPro" id="IPR011009">
    <property type="entry name" value="Kinase-like_dom_sf"/>
</dbReference>
<dbReference type="GO" id="GO:0007169">
    <property type="term" value="P:cell surface receptor protein tyrosine kinase signaling pathway"/>
    <property type="evidence" value="ECO:0007669"/>
    <property type="project" value="TreeGrafter"/>
</dbReference>
<keyword evidence="8" id="KW-0472">Membrane</keyword>
<evidence type="ECO:0000313" key="10">
    <source>
        <dbReference type="EMBL" id="CAL5141805.1"/>
    </source>
</evidence>
<accession>A0AAV2TX83</accession>
<evidence type="ECO:0000259" key="9">
    <source>
        <dbReference type="PROSITE" id="PS50011"/>
    </source>
</evidence>
<dbReference type="PROSITE" id="PS00109">
    <property type="entry name" value="PROTEIN_KINASE_TYR"/>
    <property type="match status" value="1"/>
</dbReference>
<protein>
    <recommendedName>
        <fullName evidence="9">Protein kinase domain-containing protein</fullName>
    </recommendedName>
</protein>
<feature type="region of interest" description="Disordered" evidence="7">
    <location>
        <begin position="698"/>
        <end position="722"/>
    </location>
</feature>
<organism evidence="10 11">
    <name type="scientific">Calicophoron daubneyi</name>
    <name type="common">Rumen fluke</name>
    <name type="synonym">Paramphistomum daubneyi</name>
    <dbReference type="NCBI Taxonomy" id="300641"/>
    <lineage>
        <taxon>Eukaryota</taxon>
        <taxon>Metazoa</taxon>
        <taxon>Spiralia</taxon>
        <taxon>Lophotrochozoa</taxon>
        <taxon>Platyhelminthes</taxon>
        <taxon>Trematoda</taxon>
        <taxon>Digenea</taxon>
        <taxon>Plagiorchiida</taxon>
        <taxon>Pronocephalata</taxon>
        <taxon>Paramphistomoidea</taxon>
        <taxon>Paramphistomidae</taxon>
        <taxon>Calicophoron</taxon>
    </lineage>
</organism>
<dbReference type="EMBL" id="CAXLJL010000933">
    <property type="protein sequence ID" value="CAL5141805.1"/>
    <property type="molecule type" value="Genomic_DNA"/>
</dbReference>
<dbReference type="InterPro" id="IPR000719">
    <property type="entry name" value="Prot_kinase_dom"/>
</dbReference>
<evidence type="ECO:0000256" key="6">
    <source>
        <dbReference type="ARBA" id="ARBA00023137"/>
    </source>
</evidence>
<dbReference type="PROSITE" id="PS50011">
    <property type="entry name" value="PROTEIN_KINASE_DOM"/>
    <property type="match status" value="1"/>
</dbReference>
<dbReference type="Proteomes" id="UP001497525">
    <property type="component" value="Unassembled WGS sequence"/>
</dbReference>
<evidence type="ECO:0000256" key="7">
    <source>
        <dbReference type="SAM" id="MobiDB-lite"/>
    </source>
</evidence>